<dbReference type="InterPro" id="IPR000073">
    <property type="entry name" value="AB_hydrolase_1"/>
</dbReference>
<protein>
    <submittedName>
        <fullName evidence="2">Alpha/beta fold hydrolase</fullName>
    </submittedName>
</protein>
<dbReference type="Proteomes" id="UP001589628">
    <property type="component" value="Unassembled WGS sequence"/>
</dbReference>
<dbReference type="GO" id="GO:0016787">
    <property type="term" value="F:hydrolase activity"/>
    <property type="evidence" value="ECO:0007669"/>
    <property type="project" value="UniProtKB-KW"/>
</dbReference>
<evidence type="ECO:0000313" key="2">
    <source>
        <dbReference type="EMBL" id="MFB9885162.1"/>
    </source>
</evidence>
<reference evidence="2 3" key="1">
    <citation type="submission" date="2024-09" db="EMBL/GenBank/DDBJ databases">
        <authorList>
            <person name="Sun Q."/>
            <person name="Mori K."/>
        </authorList>
    </citation>
    <scope>NUCLEOTIDE SEQUENCE [LARGE SCALE GENOMIC DNA]</scope>
    <source>
        <strain evidence="2 3">ATCC 51285</strain>
    </source>
</reference>
<feature type="domain" description="AB hydrolase-1" evidence="1">
    <location>
        <begin position="57"/>
        <end position="237"/>
    </location>
</feature>
<dbReference type="InterPro" id="IPR029058">
    <property type="entry name" value="AB_hydrolase_fold"/>
</dbReference>
<dbReference type="Pfam" id="PF12697">
    <property type="entry name" value="Abhydrolase_6"/>
    <property type="match status" value="1"/>
</dbReference>
<dbReference type="PANTHER" id="PTHR43798:SF29">
    <property type="entry name" value="AB HYDROLASE-1 DOMAIN-CONTAINING PROTEIN"/>
    <property type="match status" value="1"/>
</dbReference>
<dbReference type="PRINTS" id="PR00111">
    <property type="entry name" value="ABHYDROLASE"/>
</dbReference>
<sequence length="246" mass="27526">MKDLEMDLGLASHEKMPLLLLPGTLCDEQLWEPQSRNLSDLCEPIVMPVGNHPSTCAQVEEILRQAPQRFALAGLSYGGILALELMHQAPERVLGLALLDTNARPDPVENRQARYEQLRTAQECGLATLVRETLWPQYVHESRLFDQYLLQKVIDMAVSNGIGVLANQLQGVMTRRDSRPMLRHIACPTLVLCGEDDRLCPIDRHEEIANAIPQADLVVLLQCGHLSTLEGPKEVTAAMRRWLLSI</sequence>
<keyword evidence="2" id="KW-0378">Hydrolase</keyword>
<dbReference type="InterPro" id="IPR050266">
    <property type="entry name" value="AB_hydrolase_sf"/>
</dbReference>
<organism evidence="2 3">
    <name type="scientific">Balneatrix alpica</name>
    <dbReference type="NCBI Taxonomy" id="75684"/>
    <lineage>
        <taxon>Bacteria</taxon>
        <taxon>Pseudomonadati</taxon>
        <taxon>Pseudomonadota</taxon>
        <taxon>Gammaproteobacteria</taxon>
        <taxon>Oceanospirillales</taxon>
        <taxon>Balneatrichaceae</taxon>
        <taxon>Balneatrix</taxon>
    </lineage>
</organism>
<dbReference type="RefSeq" id="WP_051527724.1">
    <property type="nucleotide sequence ID" value="NZ_JBHLZN010000001.1"/>
</dbReference>
<dbReference type="SUPFAM" id="SSF53474">
    <property type="entry name" value="alpha/beta-Hydrolases"/>
    <property type="match status" value="1"/>
</dbReference>
<name>A0ABV5Z7A9_9GAMM</name>
<accession>A0ABV5Z7A9</accession>
<dbReference type="PANTHER" id="PTHR43798">
    <property type="entry name" value="MONOACYLGLYCEROL LIPASE"/>
    <property type="match status" value="1"/>
</dbReference>
<dbReference type="Gene3D" id="3.40.50.1820">
    <property type="entry name" value="alpha/beta hydrolase"/>
    <property type="match status" value="1"/>
</dbReference>
<comment type="caution">
    <text evidence="2">The sequence shown here is derived from an EMBL/GenBank/DDBJ whole genome shotgun (WGS) entry which is preliminary data.</text>
</comment>
<gene>
    <name evidence="2" type="ORF">ACFFLH_01875</name>
</gene>
<evidence type="ECO:0000313" key="3">
    <source>
        <dbReference type="Proteomes" id="UP001589628"/>
    </source>
</evidence>
<dbReference type="EMBL" id="JBHLZN010000001">
    <property type="protein sequence ID" value="MFB9885162.1"/>
    <property type="molecule type" value="Genomic_DNA"/>
</dbReference>
<keyword evidence="3" id="KW-1185">Reference proteome</keyword>
<evidence type="ECO:0000259" key="1">
    <source>
        <dbReference type="Pfam" id="PF12697"/>
    </source>
</evidence>
<proteinExistence type="predicted"/>